<dbReference type="Pfam" id="PF05641">
    <property type="entry name" value="Agenet"/>
    <property type="match status" value="1"/>
</dbReference>
<feature type="region of interest" description="Disordered" evidence="4">
    <location>
        <begin position="150"/>
        <end position="181"/>
    </location>
</feature>
<dbReference type="Pfam" id="PF05266">
    <property type="entry name" value="DUF724"/>
    <property type="match status" value="1"/>
</dbReference>
<reference evidence="6" key="1">
    <citation type="submission" date="2023-02" db="EMBL/GenBank/DDBJ databases">
        <title>Genome of toxic invasive species Heracleum sosnowskyi carries increased number of genes despite the absence of recent whole-genome duplications.</title>
        <authorList>
            <person name="Schelkunov M."/>
            <person name="Shtratnikova V."/>
            <person name="Makarenko M."/>
            <person name="Klepikova A."/>
            <person name="Omelchenko D."/>
            <person name="Novikova G."/>
            <person name="Obukhova E."/>
            <person name="Bogdanov V."/>
            <person name="Penin A."/>
            <person name="Logacheva M."/>
        </authorList>
    </citation>
    <scope>NUCLEOTIDE SEQUENCE</scope>
    <source>
        <strain evidence="6">Hsosn_3</strain>
        <tissue evidence="6">Leaf</tissue>
    </source>
</reference>
<feature type="compositionally biased region" description="Polar residues" evidence="4">
    <location>
        <begin position="472"/>
        <end position="482"/>
    </location>
</feature>
<feature type="coiled-coil region" evidence="3">
    <location>
        <begin position="754"/>
        <end position="795"/>
    </location>
</feature>
<dbReference type="PANTHER" id="PTHR31917:SF153">
    <property type="entry name" value="DUF724 DOMAIN-CONTAINING PROTEIN 3-RELATED"/>
    <property type="match status" value="1"/>
</dbReference>
<dbReference type="CDD" id="cd20405">
    <property type="entry name" value="Tudor_Agenet_AtDUF_rpt1_3"/>
    <property type="match status" value="1"/>
</dbReference>
<dbReference type="SMART" id="SM00743">
    <property type="entry name" value="Agenet"/>
    <property type="match status" value="2"/>
</dbReference>
<keyword evidence="7" id="KW-1185">Reference proteome</keyword>
<evidence type="ECO:0000259" key="5">
    <source>
        <dbReference type="SMART" id="SM00743"/>
    </source>
</evidence>
<dbReference type="InterPro" id="IPR007930">
    <property type="entry name" value="DUF724"/>
</dbReference>
<feature type="compositionally biased region" description="Polar residues" evidence="4">
    <location>
        <begin position="400"/>
        <end position="417"/>
    </location>
</feature>
<dbReference type="PANTHER" id="PTHR31917">
    <property type="entry name" value="AGENET DOMAIN-CONTAINING PROTEIN-RELATED"/>
    <property type="match status" value="1"/>
</dbReference>
<dbReference type="InterPro" id="IPR014002">
    <property type="entry name" value="Agenet_dom_plant"/>
</dbReference>
<gene>
    <name evidence="6" type="ORF">POM88_025828</name>
</gene>
<feature type="region of interest" description="Disordered" evidence="4">
    <location>
        <begin position="310"/>
        <end position="358"/>
    </location>
</feature>
<evidence type="ECO:0000256" key="1">
    <source>
        <dbReference type="ARBA" id="ARBA00022448"/>
    </source>
</evidence>
<keyword evidence="2" id="KW-0341">Growth regulation</keyword>
<feature type="region of interest" description="Disordered" evidence="4">
    <location>
        <begin position="243"/>
        <end position="271"/>
    </location>
</feature>
<keyword evidence="3" id="KW-0175">Coiled coil</keyword>
<evidence type="ECO:0000256" key="3">
    <source>
        <dbReference type="SAM" id="Coils"/>
    </source>
</evidence>
<evidence type="ECO:0000256" key="2">
    <source>
        <dbReference type="ARBA" id="ARBA00022604"/>
    </source>
</evidence>
<comment type="caution">
    <text evidence="6">The sequence shown here is derived from an EMBL/GenBank/DDBJ whole genome shotgun (WGS) entry which is preliminary data.</text>
</comment>
<name>A0AAD8MNI2_9APIA</name>
<dbReference type="EMBL" id="JAUIZM010000006">
    <property type="protein sequence ID" value="KAK1379084.1"/>
    <property type="molecule type" value="Genomic_DNA"/>
</dbReference>
<sequence length="853" mass="94747">MAFKRGTEVEVTSDDDGFRGVWYIAKIIQAPKKQDEGFAVVEYNELVSEEDETKKLSERVNVSLVRPLAPTGDVNDVVEMNHVVDVFHKDGWWVGVVKKIVASDEFLVAFDDPPDSMVVKRADIRLHFDWVNGDWVKPDKKIKIRDSNRLAMLSDHPGNSNRQNESARKQQPEKSCAATEKDTGMNDEIVEEVCNAEEVDMFVEELNGVSAKKCETPPKKHQKSKTMDQEMHTVNDFGRPAMLSGYSRRPKARAKKQQAGKSGASTEKKTTGVHDEIVENGDAEKVDMSVEEVKGVSAKICETTLKKVQQNKTMDQEMHTVDDSCRLDMLSNQSGSSARRSIRVKKQQAEKGSVSTEKKDNTGVHVDIVERCVKEVVKKALSAKDCETSPKKDQKKQSTDQELTTLDSTNGSTQGDVSSKRKRGKQTGKASRDKRFLRKTMRKDLCVGNEAEINAESDCLMQTPVDIKSNENHVQPSSNDSLKVTADKKQTSGVRQTAIISLPEDQTGKTVPSKRVGRFKNSLSNVREGISKLVDKCRNASPGNASSPEIYHVEDVDMLMVGNLGDVNDDQVRNSSMQVDKPSPTGSDSSRTLPVQGQCANANGRHNYFGTPPVAKKDIIDYADGPKFSSAPGDLPVKNLNQTDKNGELGTPASVGIDNMENGQSLPFIKCSPLWKAIESMDIYKRMAQKPHFSPLVKCSKETREGLAIAHMVNFSNLVEITTKLQFSDPITVIESSLETLAELESNGFDVEKIRACLTQLLSKKQNREELQKEYQDIENEISNICNEKDKIDEEICQLNQKKNDIATKLGNAVSRKEMKEQVVLTLKSKQDVVSQNVQGLQLDFQNIAGSLC</sequence>
<protein>
    <recommendedName>
        <fullName evidence="5">Agenet domain-containing protein</fullName>
    </recommendedName>
</protein>
<dbReference type="Proteomes" id="UP001237642">
    <property type="component" value="Unassembled WGS sequence"/>
</dbReference>
<reference evidence="6" key="2">
    <citation type="submission" date="2023-05" db="EMBL/GenBank/DDBJ databases">
        <authorList>
            <person name="Schelkunov M.I."/>
        </authorList>
    </citation>
    <scope>NUCLEOTIDE SEQUENCE</scope>
    <source>
        <strain evidence="6">Hsosn_3</strain>
        <tissue evidence="6">Leaf</tissue>
    </source>
</reference>
<feature type="region of interest" description="Disordered" evidence="4">
    <location>
        <begin position="565"/>
        <end position="594"/>
    </location>
</feature>
<dbReference type="CDD" id="cd20406">
    <property type="entry name" value="Tudor_Agenet_AtDUF_rpt2_4"/>
    <property type="match status" value="1"/>
</dbReference>
<evidence type="ECO:0000313" key="6">
    <source>
        <dbReference type="EMBL" id="KAK1379084.1"/>
    </source>
</evidence>
<feature type="region of interest" description="Disordered" evidence="4">
    <location>
        <begin position="383"/>
        <end position="436"/>
    </location>
</feature>
<feature type="domain" description="Agenet" evidence="5">
    <location>
        <begin position="1"/>
        <end position="73"/>
    </location>
</feature>
<accession>A0AAD8MNI2</accession>
<evidence type="ECO:0000256" key="4">
    <source>
        <dbReference type="SAM" id="MobiDB-lite"/>
    </source>
</evidence>
<organism evidence="6 7">
    <name type="scientific">Heracleum sosnowskyi</name>
    <dbReference type="NCBI Taxonomy" id="360622"/>
    <lineage>
        <taxon>Eukaryota</taxon>
        <taxon>Viridiplantae</taxon>
        <taxon>Streptophyta</taxon>
        <taxon>Embryophyta</taxon>
        <taxon>Tracheophyta</taxon>
        <taxon>Spermatophyta</taxon>
        <taxon>Magnoliopsida</taxon>
        <taxon>eudicotyledons</taxon>
        <taxon>Gunneridae</taxon>
        <taxon>Pentapetalae</taxon>
        <taxon>asterids</taxon>
        <taxon>campanulids</taxon>
        <taxon>Apiales</taxon>
        <taxon>Apiaceae</taxon>
        <taxon>Apioideae</taxon>
        <taxon>apioid superclade</taxon>
        <taxon>Tordylieae</taxon>
        <taxon>Tordyliinae</taxon>
        <taxon>Heracleum</taxon>
    </lineage>
</organism>
<feature type="compositionally biased region" description="Basic and acidic residues" evidence="4">
    <location>
        <begin position="314"/>
        <end position="326"/>
    </location>
</feature>
<feature type="compositionally biased region" description="Polar residues" evidence="4">
    <location>
        <begin position="330"/>
        <end position="339"/>
    </location>
</feature>
<keyword evidence="1" id="KW-0813">Transport</keyword>
<evidence type="ECO:0000313" key="7">
    <source>
        <dbReference type="Proteomes" id="UP001237642"/>
    </source>
</evidence>
<feature type="compositionally biased region" description="Polar residues" evidence="4">
    <location>
        <begin position="573"/>
        <end position="594"/>
    </location>
</feature>
<feature type="domain" description="Agenet" evidence="5">
    <location>
        <begin position="76"/>
        <end position="132"/>
    </location>
</feature>
<feature type="compositionally biased region" description="Basic and acidic residues" evidence="4">
    <location>
        <begin position="383"/>
        <end position="399"/>
    </location>
</feature>
<feature type="compositionally biased region" description="Basic residues" evidence="4">
    <location>
        <begin position="248"/>
        <end position="258"/>
    </location>
</feature>
<dbReference type="AlphaFoldDB" id="A0AAD8MNI2"/>
<feature type="region of interest" description="Disordered" evidence="4">
    <location>
        <begin position="469"/>
        <end position="490"/>
    </location>
</feature>
<proteinExistence type="predicted"/>
<dbReference type="InterPro" id="IPR008395">
    <property type="entry name" value="Agenet-like_dom"/>
</dbReference>